<evidence type="ECO:0008006" key="3">
    <source>
        <dbReference type="Google" id="ProtNLM"/>
    </source>
</evidence>
<organism evidence="1 2">
    <name type="scientific">Sphingopyxis terrae subsp. terrae NBRC 15098</name>
    <dbReference type="NCBI Taxonomy" id="1219058"/>
    <lineage>
        <taxon>Bacteria</taxon>
        <taxon>Pseudomonadati</taxon>
        <taxon>Pseudomonadota</taxon>
        <taxon>Alphaproteobacteria</taxon>
        <taxon>Sphingomonadales</taxon>
        <taxon>Sphingomonadaceae</taxon>
        <taxon>Sphingopyxis</taxon>
    </lineage>
</organism>
<gene>
    <name evidence="1" type="ORF">AOA14_13270</name>
</gene>
<dbReference type="STRING" id="1219058.AOA14_13270"/>
<reference evidence="1 2" key="2">
    <citation type="journal article" date="2016" name="Genome Announc.">
        <title>Complete Genome Sequence of Sphingopyxis terrae Strain 203-1 (NBRC 111660), a Polyethylene Glycol Degrader.</title>
        <authorList>
            <person name="Ohtsubo Y."/>
            <person name="Nonoyama S."/>
            <person name="Nagata Y."/>
            <person name="Numata M."/>
            <person name="Tsuchikane K."/>
            <person name="Hosoyama A."/>
            <person name="Yamazoe A."/>
            <person name="Tsuda M."/>
            <person name="Fujita N."/>
            <person name="Kawai F."/>
        </authorList>
    </citation>
    <scope>NUCLEOTIDE SEQUENCE [LARGE SCALE GENOMIC DNA]</scope>
    <source>
        <strain evidence="1 2">203-1</strain>
    </source>
</reference>
<protein>
    <recommendedName>
        <fullName evidence="3">Translation elongation factor EFTu/EF1A C-terminal domain-containing protein</fullName>
    </recommendedName>
</protein>
<dbReference type="AlphaFoldDB" id="A0A142W0I7"/>
<accession>A0A142W0I7</accession>
<evidence type="ECO:0000313" key="1">
    <source>
        <dbReference type="EMBL" id="AMU95580.1"/>
    </source>
</evidence>
<reference evidence="2" key="1">
    <citation type="submission" date="2015-11" db="EMBL/GenBank/DDBJ databases">
        <title>Complete genome sequence of a polyethylene glycol-degrading strain Sphingopyxis terrae strain 203-1 (NBRC 15098).</title>
        <authorList>
            <person name="Yoshiyuki O."/>
            <person name="Shouta N."/>
            <person name="Nagata Y."/>
            <person name="Numata M."/>
            <person name="Tsuchikane K."/>
            <person name="Hosoyama A."/>
            <person name="Yamazoe A."/>
            <person name="Tsuda M."/>
            <person name="Fujita N."/>
            <person name="Kawai F."/>
        </authorList>
    </citation>
    <scope>NUCLEOTIDE SEQUENCE [LARGE SCALE GENOMIC DNA]</scope>
    <source>
        <strain evidence="2">203-1</strain>
    </source>
</reference>
<sequence length="83" mass="9276">MGGGSYRPNHNFFGPDDREMCMGFIELPEGQQVAPNDTIQTEMTLRIYPTVKPEISVGRQWRIQEGARLVAVGTILEILDLVA</sequence>
<dbReference type="Gene3D" id="2.40.30.10">
    <property type="entry name" value="Translation factors"/>
    <property type="match status" value="1"/>
</dbReference>
<dbReference type="EMBL" id="CP013342">
    <property type="protein sequence ID" value="AMU95580.1"/>
    <property type="molecule type" value="Genomic_DNA"/>
</dbReference>
<proteinExistence type="predicted"/>
<evidence type="ECO:0000313" key="2">
    <source>
        <dbReference type="Proteomes" id="UP000076234"/>
    </source>
</evidence>
<dbReference type="Proteomes" id="UP000076234">
    <property type="component" value="Chromosome"/>
</dbReference>
<name>A0A142W0I7_9SPHN</name>
<dbReference type="KEGG" id="ster:AOA14_13270"/>